<feature type="transmembrane region" description="Helical" evidence="9">
    <location>
        <begin position="90"/>
        <end position="111"/>
    </location>
</feature>
<feature type="domain" description="Cation/H+ exchanger transmembrane" evidence="10">
    <location>
        <begin position="16"/>
        <end position="388"/>
    </location>
</feature>
<dbReference type="GO" id="GO:0005886">
    <property type="term" value="C:plasma membrane"/>
    <property type="evidence" value="ECO:0007669"/>
    <property type="project" value="UniProtKB-SubCell"/>
</dbReference>
<keyword evidence="3" id="KW-0050">Antiport</keyword>
<evidence type="ECO:0000256" key="6">
    <source>
        <dbReference type="ARBA" id="ARBA00022989"/>
    </source>
</evidence>
<keyword evidence="5 9" id="KW-0812">Transmembrane</keyword>
<organism evidence="12 13">
    <name type="scientific">Litorilinea aerophila</name>
    <dbReference type="NCBI Taxonomy" id="1204385"/>
    <lineage>
        <taxon>Bacteria</taxon>
        <taxon>Bacillati</taxon>
        <taxon>Chloroflexota</taxon>
        <taxon>Caldilineae</taxon>
        <taxon>Caldilineales</taxon>
        <taxon>Caldilineaceae</taxon>
        <taxon>Litorilinea</taxon>
    </lineage>
</organism>
<dbReference type="EMBL" id="VIGC01000019">
    <property type="protein sequence ID" value="TQE94850.1"/>
    <property type="molecule type" value="Genomic_DNA"/>
</dbReference>
<evidence type="ECO:0000256" key="3">
    <source>
        <dbReference type="ARBA" id="ARBA00022449"/>
    </source>
</evidence>
<dbReference type="GO" id="GO:0006813">
    <property type="term" value="P:potassium ion transport"/>
    <property type="evidence" value="ECO:0007669"/>
    <property type="project" value="InterPro"/>
</dbReference>
<dbReference type="InterPro" id="IPR038770">
    <property type="entry name" value="Na+/solute_symporter_sf"/>
</dbReference>
<feature type="transmembrane region" description="Helical" evidence="9">
    <location>
        <begin position="363"/>
        <end position="381"/>
    </location>
</feature>
<dbReference type="AlphaFoldDB" id="A0A540VDK9"/>
<evidence type="ECO:0000256" key="1">
    <source>
        <dbReference type="ARBA" id="ARBA00004651"/>
    </source>
</evidence>
<evidence type="ECO:0000259" key="10">
    <source>
        <dbReference type="Pfam" id="PF00999"/>
    </source>
</evidence>
<feature type="transmembrane region" description="Helical" evidence="9">
    <location>
        <begin position="157"/>
        <end position="180"/>
    </location>
</feature>
<dbReference type="GO" id="GO:0015297">
    <property type="term" value="F:antiporter activity"/>
    <property type="evidence" value="ECO:0007669"/>
    <property type="project" value="UniProtKB-KW"/>
</dbReference>
<dbReference type="PANTHER" id="PTHR32507:SF0">
    <property type="entry name" value="NA(+)_H(+) ANTIPORTER 2-RELATED"/>
    <property type="match status" value="1"/>
</dbReference>
<accession>A0A540VDK9</accession>
<dbReference type="Proteomes" id="UP000317371">
    <property type="component" value="Unassembled WGS sequence"/>
</dbReference>
<gene>
    <name evidence="12" type="ORF">FKZ61_14625</name>
</gene>
<evidence type="ECO:0000256" key="4">
    <source>
        <dbReference type="ARBA" id="ARBA00022475"/>
    </source>
</evidence>
<feature type="transmembrane region" description="Helical" evidence="9">
    <location>
        <begin position="331"/>
        <end position="351"/>
    </location>
</feature>
<dbReference type="Pfam" id="PF00999">
    <property type="entry name" value="Na_H_Exchanger"/>
    <property type="match status" value="1"/>
</dbReference>
<evidence type="ECO:0000256" key="7">
    <source>
        <dbReference type="ARBA" id="ARBA00023065"/>
    </source>
</evidence>
<evidence type="ECO:0000259" key="11">
    <source>
        <dbReference type="Pfam" id="PF02254"/>
    </source>
</evidence>
<dbReference type="InterPro" id="IPR003148">
    <property type="entry name" value="RCK_N"/>
</dbReference>
<comment type="subcellular location">
    <subcellularLocation>
        <location evidence="1">Cell membrane</location>
        <topology evidence="1">Multi-pass membrane protein</topology>
    </subcellularLocation>
</comment>
<evidence type="ECO:0000256" key="9">
    <source>
        <dbReference type="SAM" id="Phobius"/>
    </source>
</evidence>
<evidence type="ECO:0000313" key="13">
    <source>
        <dbReference type="Proteomes" id="UP000317371"/>
    </source>
</evidence>
<comment type="caution">
    <text evidence="12">The sequence shown here is derived from an EMBL/GenBank/DDBJ whole genome shotgun (WGS) entry which is preliminary data.</text>
</comment>
<dbReference type="SUPFAM" id="SSF51735">
    <property type="entry name" value="NAD(P)-binding Rossmann-fold domains"/>
    <property type="match status" value="1"/>
</dbReference>
<feature type="transmembrane region" description="Helical" evidence="9">
    <location>
        <begin position="300"/>
        <end position="319"/>
    </location>
</feature>
<feature type="transmembrane region" description="Helical" evidence="9">
    <location>
        <begin position="6"/>
        <end position="23"/>
    </location>
</feature>
<evidence type="ECO:0000313" key="12">
    <source>
        <dbReference type="EMBL" id="TQE94850.1"/>
    </source>
</evidence>
<keyword evidence="4" id="KW-1003">Cell membrane</keyword>
<dbReference type="OrthoDB" id="570124at2"/>
<feature type="domain" description="RCK N-terminal" evidence="11">
    <location>
        <begin position="401"/>
        <end position="488"/>
    </location>
</feature>
<reference evidence="12 13" key="1">
    <citation type="submission" date="2019-06" db="EMBL/GenBank/DDBJ databases">
        <title>Genome sequence of Litorilinea aerophila BAA-2444.</title>
        <authorList>
            <person name="Maclea K.S."/>
            <person name="Maurais E.G."/>
            <person name="Iannazzi L.C."/>
        </authorList>
    </citation>
    <scope>NUCLEOTIDE SEQUENCE [LARGE SCALE GENOMIC DNA]</scope>
    <source>
        <strain evidence="12 13">ATCC BAA-2444</strain>
    </source>
</reference>
<dbReference type="PANTHER" id="PTHR32507">
    <property type="entry name" value="NA(+)/H(+) ANTIPORTER 1"/>
    <property type="match status" value="1"/>
</dbReference>
<evidence type="ECO:0000256" key="2">
    <source>
        <dbReference type="ARBA" id="ARBA00022448"/>
    </source>
</evidence>
<feature type="transmembrane region" description="Helical" evidence="9">
    <location>
        <begin position="271"/>
        <end position="288"/>
    </location>
</feature>
<keyword evidence="8 9" id="KW-0472">Membrane</keyword>
<keyword evidence="2" id="KW-0813">Transport</keyword>
<dbReference type="Pfam" id="PF02254">
    <property type="entry name" value="TrkA_N"/>
    <property type="match status" value="1"/>
</dbReference>
<feature type="transmembrane region" description="Helical" evidence="9">
    <location>
        <begin position="53"/>
        <end position="78"/>
    </location>
</feature>
<dbReference type="GO" id="GO:1902600">
    <property type="term" value="P:proton transmembrane transport"/>
    <property type="evidence" value="ECO:0007669"/>
    <property type="project" value="InterPro"/>
</dbReference>
<keyword evidence="7" id="KW-0406">Ion transport</keyword>
<proteinExistence type="predicted"/>
<name>A0A540VDK9_9CHLR</name>
<feature type="transmembrane region" description="Helical" evidence="9">
    <location>
        <begin position="117"/>
        <end position="137"/>
    </location>
</feature>
<keyword evidence="6 9" id="KW-1133">Transmembrane helix</keyword>
<evidence type="ECO:0000256" key="5">
    <source>
        <dbReference type="ARBA" id="ARBA00022692"/>
    </source>
</evidence>
<dbReference type="Gene3D" id="1.20.1530.20">
    <property type="match status" value="1"/>
</dbReference>
<evidence type="ECO:0000256" key="8">
    <source>
        <dbReference type="ARBA" id="ARBA00023136"/>
    </source>
</evidence>
<feature type="transmembrane region" description="Helical" evidence="9">
    <location>
        <begin position="30"/>
        <end position="47"/>
    </location>
</feature>
<dbReference type="InterPro" id="IPR006153">
    <property type="entry name" value="Cation/H_exchanger_TM"/>
</dbReference>
<feature type="transmembrane region" description="Helical" evidence="9">
    <location>
        <begin position="186"/>
        <end position="205"/>
    </location>
</feature>
<dbReference type="InParanoid" id="A0A540VDK9"/>
<dbReference type="RefSeq" id="WP_141610892.1">
    <property type="nucleotide sequence ID" value="NZ_VIGC02000019.1"/>
</dbReference>
<dbReference type="InterPro" id="IPR036291">
    <property type="entry name" value="NAD(P)-bd_dom_sf"/>
</dbReference>
<sequence length="614" mass="66943">MHNEMVVIAGVLAVGIICQWLAWRVKLPAILPLLAAGFLAGPVLGWLHPQDSLGNLFFPLVSLSVAVILFEGALTLTWREVRSVATIVRNLLTLGSLISWFGGAIGAHYLMGISWPLSFLFGALIIVTGPTVIAPLLRNVRPTANIASVLKWEGILIDPIGALVAVLVFEFIAAGVGARWEWSLGGFIRIVAVGSGFGLVGGYILYELLRRFLIPDYLRDVATLAIVTCVFAFSSALASESGLLAVTVMGVLLANTDLRQLREIWYFKEKLSVLLISTLFILLAANITMDDLRLLDWRSLVLLAVIILVLRPLAVQLSAIGSPLQRNERLFLSWIAPRGIVAAAVSSLFAFELVEMGYAEARILSPLTFLVIVGTVVLQGSTAKWLAQRLHVSEADPQGFLFMGANPLAQELALALQKAGFVVRLIDANLSSVVEARLRGLNASQGNLLSEFVETHLDLAGIGRLLALTNNDEANALACKHFEDEFGSSEVYQLPPQLPAGQNTNLNRFQLGRLLFSRDATFNRLTEMLNSGAIIKMTPLTEQFTFQEFRKQYQAQDFLLLMAIQGKRVLISTVDAPLEPEPGWTLITLVREKDSPQDAAGLAPTLEETPPQHA</sequence>
<protein>
    <submittedName>
        <fullName evidence="12">Sodium:proton antiporter</fullName>
    </submittedName>
</protein>
<keyword evidence="13" id="KW-1185">Reference proteome</keyword>
<dbReference type="Gene3D" id="3.40.50.720">
    <property type="entry name" value="NAD(P)-binding Rossmann-like Domain"/>
    <property type="match status" value="1"/>
</dbReference>